<evidence type="ECO:0000313" key="5">
    <source>
        <dbReference type="EMBL" id="CAH0994122.1"/>
    </source>
</evidence>
<dbReference type="InterPro" id="IPR037171">
    <property type="entry name" value="NagB/RpiA_transferase-like"/>
</dbReference>
<keyword evidence="6" id="KW-1185">Reference proteome</keyword>
<feature type="domain" description="Acetyl-CoA hydrolase/transferase N-terminal" evidence="3">
    <location>
        <begin position="28"/>
        <end position="191"/>
    </location>
</feature>
<sequence length="450" mass="49167">MTIVIKAVLKKVSFCTKKSQTIMLITTAEEALKLVKSADKIFVHSVAAVPHHLINTLVKRADSLKNIEIYHLHTEGEAPYTKPEYAGVFHTNAFFIASNTRKAIAEGRGSYIPIFLSEIPKLFSQNIIKLNVALISVSTPDKSGFCSLGTSVDATLAAIDSADIVIAQINKYVPRTLGDSQVHTSRINYFVPFDEPLHEVSWGEPTLEHQQIGNHVASLVEDGATLQMGIGSIPNAVLAALEHHKDLGIHTEMFSDGIIPLVEKGVITGKYKKRNRGKIISTFLCGSRKLYDFVDDNPLVTMMRVDYVNDTSIIRQNPKVTAINSAIEIDITGQVCADSIGYNMYSGVGGQMDFIRGAALSEGGKPIIALNATTGKGLSKIVSHLKEGAGVVTTRANVHYVVTEFGIAYLFGKTLVERAKELIKVAHPDHQEELAKAAYERLKHQYSSII</sequence>
<evidence type="ECO:0000313" key="6">
    <source>
        <dbReference type="Proteomes" id="UP000837932"/>
    </source>
</evidence>
<protein>
    <submittedName>
        <fullName evidence="5">Butyrate:acetyl-CoA coenzyme A-transferase</fullName>
        <ecNumber evidence="5">2.8.3.-</ecNumber>
    </submittedName>
</protein>
<dbReference type="PANTHER" id="PTHR21432:SF20">
    <property type="entry name" value="ACETYL-COA HYDROLASE"/>
    <property type="match status" value="1"/>
</dbReference>
<dbReference type="GO" id="GO:0016740">
    <property type="term" value="F:transferase activity"/>
    <property type="evidence" value="ECO:0007669"/>
    <property type="project" value="UniProtKB-KW"/>
</dbReference>
<dbReference type="EMBL" id="CAKLPY010000001">
    <property type="protein sequence ID" value="CAH0994122.1"/>
    <property type="molecule type" value="Genomic_DNA"/>
</dbReference>
<accession>A0ABM9AK52</accession>
<evidence type="ECO:0000259" key="3">
    <source>
        <dbReference type="Pfam" id="PF02550"/>
    </source>
</evidence>
<reference evidence="5" key="1">
    <citation type="submission" date="2021-12" db="EMBL/GenBank/DDBJ databases">
        <authorList>
            <person name="Rodrigo-Torres L."/>
            <person name="Arahal R. D."/>
            <person name="Lucena T."/>
        </authorList>
    </citation>
    <scope>NUCLEOTIDE SEQUENCE</scope>
    <source>
        <strain evidence="5">CECT 8858</strain>
    </source>
</reference>
<comment type="caution">
    <text evidence="5">The sequence shown here is derived from an EMBL/GenBank/DDBJ whole genome shotgun (WGS) entry which is preliminary data.</text>
</comment>
<dbReference type="Pfam" id="PF13336">
    <property type="entry name" value="AcetylCoA_hyd_C"/>
    <property type="match status" value="1"/>
</dbReference>
<evidence type="ECO:0000259" key="4">
    <source>
        <dbReference type="Pfam" id="PF13336"/>
    </source>
</evidence>
<dbReference type="Gene3D" id="3.40.1080.10">
    <property type="entry name" value="Glutaconate Coenzyme A-transferase"/>
    <property type="match status" value="1"/>
</dbReference>
<dbReference type="InterPro" id="IPR046433">
    <property type="entry name" value="ActCoA_hydro"/>
</dbReference>
<dbReference type="Proteomes" id="UP000837932">
    <property type="component" value="Unassembled WGS sequence"/>
</dbReference>
<evidence type="ECO:0000256" key="2">
    <source>
        <dbReference type="ARBA" id="ARBA00022679"/>
    </source>
</evidence>
<organism evidence="5 6">
    <name type="scientific">Emticicia aquatica</name>
    <dbReference type="NCBI Taxonomy" id="1681835"/>
    <lineage>
        <taxon>Bacteria</taxon>
        <taxon>Pseudomonadati</taxon>
        <taxon>Bacteroidota</taxon>
        <taxon>Cytophagia</taxon>
        <taxon>Cytophagales</taxon>
        <taxon>Leadbetterellaceae</taxon>
        <taxon>Emticicia</taxon>
    </lineage>
</organism>
<dbReference type="PANTHER" id="PTHR21432">
    <property type="entry name" value="ACETYL-COA HYDROLASE-RELATED"/>
    <property type="match status" value="1"/>
</dbReference>
<dbReference type="Gene3D" id="3.30.750.70">
    <property type="entry name" value="4-hydroxybutyrate coenzyme like domains"/>
    <property type="match status" value="1"/>
</dbReference>
<dbReference type="InterPro" id="IPR038460">
    <property type="entry name" value="AcetylCoA_hyd_C_sf"/>
</dbReference>
<dbReference type="InterPro" id="IPR026888">
    <property type="entry name" value="AcetylCoA_hyd_C"/>
</dbReference>
<comment type="similarity">
    <text evidence="1">Belongs to the acetyl-CoA hydrolase/transferase family.</text>
</comment>
<feature type="domain" description="Acetyl-CoA hydrolase/transferase C-terminal" evidence="4">
    <location>
        <begin position="286"/>
        <end position="438"/>
    </location>
</feature>
<keyword evidence="2 5" id="KW-0808">Transferase</keyword>
<dbReference type="Gene3D" id="3.40.1080.20">
    <property type="entry name" value="Acetyl-CoA hydrolase/transferase C-terminal domain"/>
    <property type="match status" value="1"/>
</dbReference>
<gene>
    <name evidence="5" type="ORF">EMA8858_00229</name>
</gene>
<name>A0ABM9AK52_9BACT</name>
<evidence type="ECO:0000256" key="1">
    <source>
        <dbReference type="ARBA" id="ARBA00009632"/>
    </source>
</evidence>
<dbReference type="Pfam" id="PF02550">
    <property type="entry name" value="AcetylCoA_hydro"/>
    <property type="match status" value="1"/>
</dbReference>
<dbReference type="SUPFAM" id="SSF100950">
    <property type="entry name" value="NagB/RpiA/CoA transferase-like"/>
    <property type="match status" value="2"/>
</dbReference>
<dbReference type="InterPro" id="IPR003702">
    <property type="entry name" value="ActCoA_hydro_N"/>
</dbReference>
<proteinExistence type="inferred from homology"/>
<dbReference type="EC" id="2.8.3.-" evidence="5"/>